<name>D3F9C4_CONWI</name>
<organism evidence="6 7">
    <name type="scientific">Conexibacter woesei (strain DSM 14684 / CCUG 47730 / CIP 108061 / JCM 11494 / NBRC 100937 / ID131577)</name>
    <dbReference type="NCBI Taxonomy" id="469383"/>
    <lineage>
        <taxon>Bacteria</taxon>
        <taxon>Bacillati</taxon>
        <taxon>Actinomycetota</taxon>
        <taxon>Thermoleophilia</taxon>
        <taxon>Solirubrobacterales</taxon>
        <taxon>Conexibacteraceae</taxon>
        <taxon>Conexibacter</taxon>
    </lineage>
</organism>
<evidence type="ECO:0000256" key="3">
    <source>
        <dbReference type="ARBA" id="ARBA00023125"/>
    </source>
</evidence>
<dbReference type="eggNOG" id="COG0583">
    <property type="taxonomic scope" value="Bacteria"/>
</dbReference>
<keyword evidence="3" id="KW-0238">DNA-binding</keyword>
<dbReference type="AlphaFoldDB" id="D3F9C4"/>
<feature type="domain" description="HTH lysR-type" evidence="5">
    <location>
        <begin position="2"/>
        <end position="59"/>
    </location>
</feature>
<dbReference type="Proteomes" id="UP000008229">
    <property type="component" value="Chromosome"/>
</dbReference>
<dbReference type="PANTHER" id="PTHR30346:SF29">
    <property type="entry name" value="LYSR SUBSTRATE-BINDING"/>
    <property type="match status" value="1"/>
</dbReference>
<keyword evidence="2" id="KW-0805">Transcription regulation</keyword>
<dbReference type="InterPro" id="IPR005119">
    <property type="entry name" value="LysR_subst-bd"/>
</dbReference>
<reference evidence="7" key="2">
    <citation type="submission" date="2010-01" db="EMBL/GenBank/DDBJ databases">
        <title>The complete genome of Conexibacter woesei DSM 14684.</title>
        <authorList>
            <consortium name="US DOE Joint Genome Institute (JGI-PGF)"/>
            <person name="Lucas S."/>
            <person name="Copeland A."/>
            <person name="Lapidus A."/>
            <person name="Glavina del Rio T."/>
            <person name="Dalin E."/>
            <person name="Tice H."/>
            <person name="Bruce D."/>
            <person name="Goodwin L."/>
            <person name="Pitluck S."/>
            <person name="Kyrpides N."/>
            <person name="Mavromatis K."/>
            <person name="Ivanova N."/>
            <person name="Mikhailova N."/>
            <person name="Chertkov O."/>
            <person name="Brettin T."/>
            <person name="Detter J.C."/>
            <person name="Han C."/>
            <person name="Larimer F."/>
            <person name="Land M."/>
            <person name="Hauser L."/>
            <person name="Markowitz V."/>
            <person name="Cheng J.-F."/>
            <person name="Hugenholtz P."/>
            <person name="Woyke T."/>
            <person name="Wu D."/>
            <person name="Pukall R."/>
            <person name="Steenblock K."/>
            <person name="Schneider S."/>
            <person name="Klenk H.-P."/>
            <person name="Eisen J.A."/>
        </authorList>
    </citation>
    <scope>NUCLEOTIDE SEQUENCE [LARGE SCALE GENOMIC DNA]</scope>
    <source>
        <strain evidence="7">DSM 14684 / CIP 108061 / JCM 11494 / NBRC 100937 / ID131577</strain>
    </source>
</reference>
<dbReference type="GO" id="GO:0003677">
    <property type="term" value="F:DNA binding"/>
    <property type="evidence" value="ECO:0007669"/>
    <property type="project" value="UniProtKB-KW"/>
</dbReference>
<gene>
    <name evidence="6" type="ordered locus">Cwoe_0656</name>
</gene>
<protein>
    <submittedName>
        <fullName evidence="6">Transcriptional regulator, MarR family</fullName>
    </submittedName>
</protein>
<comment type="similarity">
    <text evidence="1">Belongs to the LysR transcriptional regulatory family.</text>
</comment>
<dbReference type="Pfam" id="PF03466">
    <property type="entry name" value="LysR_substrate"/>
    <property type="match status" value="1"/>
</dbReference>
<dbReference type="Gene3D" id="1.10.10.10">
    <property type="entry name" value="Winged helix-like DNA-binding domain superfamily/Winged helix DNA-binding domain"/>
    <property type="match status" value="1"/>
</dbReference>
<dbReference type="Gene3D" id="3.40.190.10">
    <property type="entry name" value="Periplasmic binding protein-like II"/>
    <property type="match status" value="2"/>
</dbReference>
<dbReference type="STRING" id="469383.Cwoe_0656"/>
<dbReference type="InterPro" id="IPR000847">
    <property type="entry name" value="LysR_HTH_N"/>
</dbReference>
<evidence type="ECO:0000256" key="2">
    <source>
        <dbReference type="ARBA" id="ARBA00023015"/>
    </source>
</evidence>
<dbReference type="GO" id="GO:0003700">
    <property type="term" value="F:DNA-binding transcription factor activity"/>
    <property type="evidence" value="ECO:0007669"/>
    <property type="project" value="InterPro"/>
</dbReference>
<evidence type="ECO:0000313" key="7">
    <source>
        <dbReference type="Proteomes" id="UP000008229"/>
    </source>
</evidence>
<dbReference type="SUPFAM" id="SSF53850">
    <property type="entry name" value="Periplasmic binding protein-like II"/>
    <property type="match status" value="1"/>
</dbReference>
<dbReference type="EMBL" id="CP001854">
    <property type="protein sequence ID" value="ADB49091.1"/>
    <property type="molecule type" value="Genomic_DNA"/>
</dbReference>
<sequence>MLDIRRMRVLREVANRGSMSAAADALNYTPSAISQQVATLEREIGVALVERGPRSITLTDAGRALAEHAEIILARLEIAEMEVREIAGLRGGRLRLATFRTAGETIVARAITAFHARHPDVELRLVEGEPEDYLPLIKSGEVDLGLGFEYDHIPRLQVESSEERLLMEDVIGLALPLRHRLAERETIELADLAGESWIGSTPRSSVHGFTEAICRDAGFEAEVKFETDDYHVAEALVATGVGIAFLPRLAAVTAHPEIVFRHVTPAPPARRVFAVYRAGGLRSPTTSAMVELLEQIGRETELTELADRAVTR</sequence>
<keyword evidence="4" id="KW-0804">Transcription</keyword>
<evidence type="ECO:0000256" key="1">
    <source>
        <dbReference type="ARBA" id="ARBA00009437"/>
    </source>
</evidence>
<evidence type="ECO:0000313" key="6">
    <source>
        <dbReference type="EMBL" id="ADB49091.1"/>
    </source>
</evidence>
<reference evidence="6 7" key="1">
    <citation type="journal article" date="2010" name="Stand. Genomic Sci.">
        <title>Complete genome sequence of Conexibacter woesei type strain (ID131577).</title>
        <authorList>
            <person name="Pukall R."/>
            <person name="Lapidus A."/>
            <person name="Glavina Del Rio T."/>
            <person name="Copeland A."/>
            <person name="Tice H."/>
            <person name="Cheng J.-F."/>
            <person name="Lucas S."/>
            <person name="Chen F."/>
            <person name="Nolan M."/>
            <person name="Bruce D."/>
            <person name="Goodwin L."/>
            <person name="Pitluck S."/>
            <person name="Mavromatis K."/>
            <person name="Ivanova N."/>
            <person name="Ovchinnikova G."/>
            <person name="Pati A."/>
            <person name="Chen A."/>
            <person name="Palaniappan K."/>
            <person name="Land M."/>
            <person name="Hauser L."/>
            <person name="Chang Y.-J."/>
            <person name="Jeffries C.D."/>
            <person name="Chain P."/>
            <person name="Meincke L."/>
            <person name="Sims D."/>
            <person name="Brettin T."/>
            <person name="Detter J.C."/>
            <person name="Rohde M."/>
            <person name="Goeker M."/>
            <person name="Bristow J."/>
            <person name="Eisen J.A."/>
            <person name="Markowitz V."/>
            <person name="Kyrpides N.C."/>
            <person name="Klenk H.-P."/>
            <person name="Hugenholtz P."/>
        </authorList>
    </citation>
    <scope>NUCLEOTIDE SEQUENCE [LARGE SCALE GENOMIC DNA]</scope>
    <source>
        <strain evidence="7">DSM 14684 / CIP 108061 / JCM 11494 / NBRC 100937 / ID131577</strain>
    </source>
</reference>
<dbReference type="KEGG" id="cwo:Cwoe_0656"/>
<dbReference type="Pfam" id="PF00126">
    <property type="entry name" value="HTH_1"/>
    <property type="match status" value="1"/>
</dbReference>
<dbReference type="OrthoDB" id="4131546at2"/>
<dbReference type="SUPFAM" id="SSF46785">
    <property type="entry name" value="Winged helix' DNA-binding domain"/>
    <property type="match status" value="1"/>
</dbReference>
<dbReference type="CDD" id="cd08423">
    <property type="entry name" value="PBP2_LTTR_like_6"/>
    <property type="match status" value="1"/>
</dbReference>
<evidence type="ECO:0000259" key="5">
    <source>
        <dbReference type="PROSITE" id="PS50931"/>
    </source>
</evidence>
<evidence type="ECO:0000256" key="4">
    <source>
        <dbReference type="ARBA" id="ARBA00023163"/>
    </source>
</evidence>
<dbReference type="PANTHER" id="PTHR30346">
    <property type="entry name" value="TRANSCRIPTIONAL DUAL REGULATOR HCAR-RELATED"/>
    <property type="match status" value="1"/>
</dbReference>
<dbReference type="GO" id="GO:0032993">
    <property type="term" value="C:protein-DNA complex"/>
    <property type="evidence" value="ECO:0007669"/>
    <property type="project" value="TreeGrafter"/>
</dbReference>
<proteinExistence type="inferred from homology"/>
<dbReference type="InterPro" id="IPR036388">
    <property type="entry name" value="WH-like_DNA-bd_sf"/>
</dbReference>
<dbReference type="InterPro" id="IPR036390">
    <property type="entry name" value="WH_DNA-bd_sf"/>
</dbReference>
<dbReference type="RefSeq" id="WP_012932144.1">
    <property type="nucleotide sequence ID" value="NC_013739.1"/>
</dbReference>
<accession>D3F9C4</accession>
<dbReference type="FunFam" id="1.10.10.10:FF:000001">
    <property type="entry name" value="LysR family transcriptional regulator"/>
    <property type="match status" value="1"/>
</dbReference>
<keyword evidence="7" id="KW-1185">Reference proteome</keyword>
<dbReference type="PROSITE" id="PS50931">
    <property type="entry name" value="HTH_LYSR"/>
    <property type="match status" value="1"/>
</dbReference>
<dbReference type="HOGENOM" id="CLU_039613_6_0_11"/>